<sequence length="74" mass="8250">MPNHGTPDRRRHLSSSPFRPAPARDIEEFSVGDRVSHLRHGLGVVVACSEATVTLRFESGVVRVNSPFDRLTRL</sequence>
<protein>
    <recommendedName>
        <fullName evidence="4">DUF3553 domain-containing protein</fullName>
    </recommendedName>
</protein>
<dbReference type="OrthoDB" id="4868979at2"/>
<dbReference type="AlphaFoldDB" id="A0A512D296"/>
<comment type="caution">
    <text evidence="2">The sequence shown here is derived from an EMBL/GenBank/DDBJ whole genome shotgun (WGS) entry which is preliminary data.</text>
</comment>
<keyword evidence="3" id="KW-1185">Reference proteome</keyword>
<proteinExistence type="predicted"/>
<organism evidence="2 3">
    <name type="scientific">Terrabacter aerolatus</name>
    <dbReference type="NCBI Taxonomy" id="422442"/>
    <lineage>
        <taxon>Bacteria</taxon>
        <taxon>Bacillati</taxon>
        <taxon>Actinomycetota</taxon>
        <taxon>Actinomycetes</taxon>
        <taxon>Micrococcales</taxon>
        <taxon>Intrasporangiaceae</taxon>
        <taxon>Terrabacter</taxon>
    </lineage>
</organism>
<dbReference type="Proteomes" id="UP000321534">
    <property type="component" value="Unassembled WGS sequence"/>
</dbReference>
<name>A0A512D296_9MICO</name>
<dbReference type="EMBL" id="BJYX01000011">
    <property type="protein sequence ID" value="GEO30563.1"/>
    <property type="molecule type" value="Genomic_DNA"/>
</dbReference>
<evidence type="ECO:0000313" key="2">
    <source>
        <dbReference type="EMBL" id="GEO30563.1"/>
    </source>
</evidence>
<feature type="region of interest" description="Disordered" evidence="1">
    <location>
        <begin position="1"/>
        <end position="21"/>
    </location>
</feature>
<reference evidence="2 3" key="1">
    <citation type="submission" date="2019-07" db="EMBL/GenBank/DDBJ databases">
        <title>Whole genome shotgun sequence of Terrabacter aerolatus NBRC 106305.</title>
        <authorList>
            <person name="Hosoyama A."/>
            <person name="Uohara A."/>
            <person name="Ohji S."/>
            <person name="Ichikawa N."/>
        </authorList>
    </citation>
    <scope>NUCLEOTIDE SEQUENCE [LARGE SCALE GENOMIC DNA]</scope>
    <source>
        <strain evidence="2 3">NBRC 106305</strain>
    </source>
</reference>
<evidence type="ECO:0008006" key="4">
    <source>
        <dbReference type="Google" id="ProtNLM"/>
    </source>
</evidence>
<gene>
    <name evidence="2" type="ORF">TAE01_23730</name>
</gene>
<evidence type="ECO:0000256" key="1">
    <source>
        <dbReference type="SAM" id="MobiDB-lite"/>
    </source>
</evidence>
<accession>A0A512D296</accession>
<evidence type="ECO:0000313" key="3">
    <source>
        <dbReference type="Proteomes" id="UP000321534"/>
    </source>
</evidence>
<dbReference type="RefSeq" id="WP_147066622.1">
    <property type="nucleotide sequence ID" value="NZ_BAAARO010000012.1"/>
</dbReference>